<evidence type="ECO:0000256" key="3">
    <source>
        <dbReference type="ARBA" id="ARBA00022454"/>
    </source>
</evidence>
<dbReference type="CDD" id="cd05836">
    <property type="entry name" value="PWWP_GLYR1"/>
    <property type="match status" value="1"/>
</dbReference>
<dbReference type="PROSITE" id="PS50812">
    <property type="entry name" value="PWWP"/>
    <property type="match status" value="1"/>
</dbReference>
<dbReference type="RefSeq" id="XP_013387399.1">
    <property type="nucleotide sequence ID" value="XM_013531945.1"/>
</dbReference>
<sequence length="560" mass="61586">MASKFRVGDLVWAKMKGFPAWPGKVIEPKPEVKRPSNKKPMHFIFFYGSENYAWVFEENTFLYATNKDKFMPASRIPKGFKEAVEAIDEALEAMPTQMKNRQNDLPSIDEELATIFPERPEATKSAHRDYTREPLTGKTKKMKRKRLFKNHERRSPSPVLVDGEEPPVETAADDAETPEGATEQKMPRVRKPTQKFAESVESGEMTAKNATARKKNELVKKAIKHATASQSGPSPKKIKLGTPRKSPKKPRMPSVRIPSELTTRKPQKNIIPTPCKIGFLGLGIMGSGMVRNLLKSGHEVTVWNRTIEKCKDFAALGALPGETPCDVVQSCDIIFSSVANPAALKDLVFGNCGVLQGISPGKSFVDMSSVDVETITDINEAITMRNGRFLEAPVFGSKEASEDGQLVVLAAGDRDLYDDCLSCFEAIGRKTYYLGEIGNGARMRLVLSMVLGTVIAGLSEGMALAGKVGLHQEDLLEILSLSSLNCSLFRSKGYAMMENSYNPRALLQNQQKDMRLSLNLGDEVDQPLAVAAAANEMYKKAKARGYGTSDVAAVFRAADI</sequence>
<organism evidence="8 9">
    <name type="scientific">Lingula anatina</name>
    <name type="common">Brachiopod</name>
    <name type="synonym">Lingula unguis</name>
    <dbReference type="NCBI Taxonomy" id="7574"/>
    <lineage>
        <taxon>Eukaryota</taxon>
        <taxon>Metazoa</taxon>
        <taxon>Spiralia</taxon>
        <taxon>Lophotrochozoa</taxon>
        <taxon>Brachiopoda</taxon>
        <taxon>Linguliformea</taxon>
        <taxon>Lingulata</taxon>
        <taxon>Lingulida</taxon>
        <taxon>Linguloidea</taxon>
        <taxon>Lingulidae</taxon>
        <taxon>Lingula</taxon>
    </lineage>
</organism>
<feature type="region of interest" description="Disordered" evidence="6">
    <location>
        <begin position="120"/>
        <end position="209"/>
    </location>
</feature>
<dbReference type="Gene3D" id="1.10.1040.10">
    <property type="entry name" value="N-(1-d-carboxylethyl)-l-norvaline Dehydrogenase, domain 2"/>
    <property type="match status" value="1"/>
</dbReference>
<keyword evidence="3" id="KW-0158">Chromosome</keyword>
<evidence type="ECO:0000256" key="4">
    <source>
        <dbReference type="ARBA" id="ARBA00030287"/>
    </source>
</evidence>
<dbReference type="InterPro" id="IPR002204">
    <property type="entry name" value="3-OH-isobutyrate_DH-rel_CS"/>
</dbReference>
<dbReference type="InterPro" id="IPR000313">
    <property type="entry name" value="PWWP_dom"/>
</dbReference>
<dbReference type="STRING" id="7574.A0A1S3HQT5"/>
<evidence type="ECO:0000313" key="9">
    <source>
        <dbReference type="RefSeq" id="XP_013387399.1"/>
    </source>
</evidence>
<feature type="compositionally biased region" description="Basic and acidic residues" evidence="6">
    <location>
        <begin position="120"/>
        <end position="132"/>
    </location>
</feature>
<dbReference type="GO" id="GO:0050661">
    <property type="term" value="F:NADP binding"/>
    <property type="evidence" value="ECO:0007669"/>
    <property type="project" value="InterPro"/>
</dbReference>
<dbReference type="AlphaFoldDB" id="A0A1S3HQT5"/>
<gene>
    <name evidence="9" type="primary">LOC106156613</name>
</gene>
<dbReference type="GO" id="GO:0003677">
    <property type="term" value="F:DNA binding"/>
    <property type="evidence" value="ECO:0007669"/>
    <property type="project" value="TreeGrafter"/>
</dbReference>
<feature type="compositionally biased region" description="Basic residues" evidence="6">
    <location>
        <begin position="138"/>
        <end position="148"/>
    </location>
</feature>
<dbReference type="SUPFAM" id="SSF63748">
    <property type="entry name" value="Tudor/PWWP/MBT"/>
    <property type="match status" value="1"/>
</dbReference>
<dbReference type="FunCoup" id="A0A1S3HQT5">
    <property type="interactions" value="2516"/>
</dbReference>
<dbReference type="Gene3D" id="3.40.50.720">
    <property type="entry name" value="NAD(P)-binding Rossmann-like Domain"/>
    <property type="match status" value="1"/>
</dbReference>
<comment type="similarity">
    <text evidence="2">Belongs to the HIBADH-related family. NP60 subfamily.</text>
</comment>
<dbReference type="Proteomes" id="UP000085678">
    <property type="component" value="Unplaced"/>
</dbReference>
<dbReference type="OrthoDB" id="21615at2759"/>
<dbReference type="GO" id="GO:0051287">
    <property type="term" value="F:NAD binding"/>
    <property type="evidence" value="ECO:0007669"/>
    <property type="project" value="InterPro"/>
</dbReference>
<accession>A0A1S3HQT5</accession>
<evidence type="ECO:0000256" key="2">
    <source>
        <dbReference type="ARBA" id="ARBA00007598"/>
    </source>
</evidence>
<dbReference type="InterPro" id="IPR006115">
    <property type="entry name" value="6PGDH_NADP-bd"/>
</dbReference>
<dbReference type="InterPro" id="IPR036291">
    <property type="entry name" value="NAD(P)-bd_dom_sf"/>
</dbReference>
<evidence type="ECO:0000256" key="1">
    <source>
        <dbReference type="ARBA" id="ARBA00004286"/>
    </source>
</evidence>
<dbReference type="Pfam" id="PF14833">
    <property type="entry name" value="NAD_binding_11"/>
    <property type="match status" value="1"/>
</dbReference>
<evidence type="ECO:0000256" key="5">
    <source>
        <dbReference type="ARBA" id="ARBA00034140"/>
    </source>
</evidence>
<dbReference type="GO" id="GO:0016491">
    <property type="term" value="F:oxidoreductase activity"/>
    <property type="evidence" value="ECO:0007669"/>
    <property type="project" value="InterPro"/>
</dbReference>
<dbReference type="GO" id="GO:0000785">
    <property type="term" value="C:chromatin"/>
    <property type="evidence" value="ECO:0007669"/>
    <property type="project" value="TreeGrafter"/>
</dbReference>
<dbReference type="KEGG" id="lak:106156613"/>
<dbReference type="Pfam" id="PF03446">
    <property type="entry name" value="NAD_binding_2"/>
    <property type="match status" value="1"/>
</dbReference>
<dbReference type="InterPro" id="IPR051265">
    <property type="entry name" value="HIBADH-related_NP60_sf"/>
</dbReference>
<dbReference type="GO" id="GO:0140673">
    <property type="term" value="P:transcription elongation-coupled chromatin remodeling"/>
    <property type="evidence" value="ECO:0007669"/>
    <property type="project" value="TreeGrafter"/>
</dbReference>
<dbReference type="InterPro" id="IPR013328">
    <property type="entry name" value="6PGD_dom2"/>
</dbReference>
<dbReference type="FunFam" id="3.40.50.720:FF:000058">
    <property type="entry name" value="Putative oxidoreductase GLYR1 homolog"/>
    <property type="match status" value="1"/>
</dbReference>
<comment type="subcellular location">
    <subcellularLocation>
        <location evidence="1">Chromosome</location>
    </subcellularLocation>
</comment>
<protein>
    <recommendedName>
        <fullName evidence="5">Cytokine-like nuclear factor N-PAC</fullName>
    </recommendedName>
    <alternativeName>
        <fullName evidence="4">Glyoxylate reductase 1 homolog</fullName>
    </alternativeName>
</protein>
<dbReference type="Gene3D" id="2.30.30.140">
    <property type="match status" value="1"/>
</dbReference>
<dbReference type="PANTHER" id="PTHR43580:SF2">
    <property type="entry name" value="CYTOKINE-LIKE NUCLEAR FACTOR N-PAC"/>
    <property type="match status" value="1"/>
</dbReference>
<feature type="compositionally biased region" description="Acidic residues" evidence="6">
    <location>
        <begin position="162"/>
        <end position="177"/>
    </location>
</feature>
<evidence type="ECO:0000259" key="7">
    <source>
        <dbReference type="PROSITE" id="PS50812"/>
    </source>
</evidence>
<keyword evidence="8" id="KW-1185">Reference proteome</keyword>
<dbReference type="SMART" id="SM00293">
    <property type="entry name" value="PWWP"/>
    <property type="match status" value="1"/>
</dbReference>
<name>A0A1S3HQT5_LINAN</name>
<evidence type="ECO:0000256" key="6">
    <source>
        <dbReference type="SAM" id="MobiDB-lite"/>
    </source>
</evidence>
<reference evidence="9" key="1">
    <citation type="submission" date="2025-08" db="UniProtKB">
        <authorList>
            <consortium name="RefSeq"/>
        </authorList>
    </citation>
    <scope>IDENTIFICATION</scope>
    <source>
        <tissue evidence="9">Gonads</tissue>
    </source>
</reference>
<dbReference type="InterPro" id="IPR008927">
    <property type="entry name" value="6-PGluconate_DH-like_C_sf"/>
</dbReference>
<dbReference type="PANTHER" id="PTHR43580">
    <property type="entry name" value="OXIDOREDUCTASE GLYR1-RELATED"/>
    <property type="match status" value="1"/>
</dbReference>
<evidence type="ECO:0000313" key="8">
    <source>
        <dbReference type="Proteomes" id="UP000085678"/>
    </source>
</evidence>
<feature type="region of interest" description="Disordered" evidence="6">
    <location>
        <begin position="224"/>
        <end position="255"/>
    </location>
</feature>
<dbReference type="SUPFAM" id="SSF51735">
    <property type="entry name" value="NAD(P)-binding Rossmann-fold domains"/>
    <property type="match status" value="1"/>
</dbReference>
<dbReference type="InParanoid" id="A0A1S3HQT5"/>
<dbReference type="InterPro" id="IPR035501">
    <property type="entry name" value="GLYR1_PWWP"/>
</dbReference>
<proteinExistence type="inferred from homology"/>
<dbReference type="SUPFAM" id="SSF48179">
    <property type="entry name" value="6-phosphogluconate dehydrogenase C-terminal domain-like"/>
    <property type="match status" value="1"/>
</dbReference>
<feature type="domain" description="PWWP" evidence="7">
    <location>
        <begin position="7"/>
        <end position="66"/>
    </location>
</feature>
<dbReference type="InterPro" id="IPR029154">
    <property type="entry name" value="HIBADH-like_NADP-bd"/>
</dbReference>
<dbReference type="Pfam" id="PF00855">
    <property type="entry name" value="PWWP"/>
    <property type="match status" value="1"/>
</dbReference>
<dbReference type="PROSITE" id="PS00895">
    <property type="entry name" value="3_HYDROXYISOBUT_DH"/>
    <property type="match status" value="1"/>
</dbReference>
<dbReference type="GeneID" id="106156613"/>
<dbReference type="GO" id="GO:0031491">
    <property type="term" value="F:nucleosome binding"/>
    <property type="evidence" value="ECO:0007669"/>
    <property type="project" value="TreeGrafter"/>
</dbReference>